<organism evidence="2 3">
    <name type="scientific">Coraliomargarita sinensis</name>
    <dbReference type="NCBI Taxonomy" id="2174842"/>
    <lineage>
        <taxon>Bacteria</taxon>
        <taxon>Pseudomonadati</taxon>
        <taxon>Verrucomicrobiota</taxon>
        <taxon>Opitutia</taxon>
        <taxon>Puniceicoccales</taxon>
        <taxon>Coraliomargaritaceae</taxon>
        <taxon>Coraliomargarita</taxon>
    </lineage>
</organism>
<feature type="domain" description="NADP-dependent oxidoreductase" evidence="1">
    <location>
        <begin position="38"/>
        <end position="312"/>
    </location>
</feature>
<dbReference type="CDD" id="cd19071">
    <property type="entry name" value="AKR_AKR1-5-like"/>
    <property type="match status" value="1"/>
</dbReference>
<dbReference type="InterPro" id="IPR023210">
    <property type="entry name" value="NADP_OxRdtase_dom"/>
</dbReference>
<comment type="caution">
    <text evidence="2">The sequence shown here is derived from an EMBL/GenBank/DDBJ whole genome shotgun (WGS) entry which is preliminary data.</text>
</comment>
<dbReference type="Pfam" id="PF00248">
    <property type="entry name" value="Aldo_ket_red"/>
    <property type="match status" value="1"/>
</dbReference>
<sequence>MTEKTTSSETSGAPLDPSAVKQIKLANGRSMPAAAYGTFHSDWAQDKMYDATLEAIRIGWRHIDTARAYENEDLVGAAFKEAIKRGYISSTDELYVTGKLWNGHMSPKDVAPALENTLKDLGIDQIDCYLNHWPWPNVHPPGCTGDQKNPDAVPYIHEDFMETWGELLKLKEAGKIVDLGISNHTKATTELLLRDVSEKDRPTVNQMEMHPLFQQTELRRYFELNGITTMGYMALGSPHRPGRDKFKEHRSDMADPVINEIADELGISAGDVCLAWAIQREKQSGGFVAMSTNPSRIRTNLKCAIEDYLTSEHLVRISGDDTEDNPGIDANNRLIWGQVFLWEEADNDWRVLWNDSQVFETRENYQRFKESWAEHHKVHLETTYRGA</sequence>
<protein>
    <submittedName>
        <fullName evidence="2">Aldo/keto reductase</fullName>
    </submittedName>
</protein>
<reference evidence="2 3" key="1">
    <citation type="submission" date="2018-05" db="EMBL/GenBank/DDBJ databases">
        <title>Coraliomargarita sinensis sp. nov., isolated from a marine solar saltern.</title>
        <authorList>
            <person name="Zhou L.Y."/>
        </authorList>
    </citation>
    <scope>NUCLEOTIDE SEQUENCE [LARGE SCALE GENOMIC DNA]</scope>
    <source>
        <strain evidence="2 3">WN38</strain>
    </source>
</reference>
<dbReference type="RefSeq" id="WP_110130016.1">
    <property type="nucleotide sequence ID" value="NZ_QHJQ01000002.1"/>
</dbReference>
<dbReference type="OrthoDB" id="9804790at2"/>
<dbReference type="FunCoup" id="A0A317ZHB9">
    <property type="interactions" value="311"/>
</dbReference>
<dbReference type="PRINTS" id="PR00069">
    <property type="entry name" value="ALDKETRDTASE"/>
</dbReference>
<evidence type="ECO:0000259" key="1">
    <source>
        <dbReference type="Pfam" id="PF00248"/>
    </source>
</evidence>
<dbReference type="GO" id="GO:0016491">
    <property type="term" value="F:oxidoreductase activity"/>
    <property type="evidence" value="ECO:0007669"/>
    <property type="project" value="InterPro"/>
</dbReference>
<dbReference type="InterPro" id="IPR020471">
    <property type="entry name" value="AKR"/>
</dbReference>
<dbReference type="AlphaFoldDB" id="A0A317ZHB9"/>
<evidence type="ECO:0000313" key="3">
    <source>
        <dbReference type="Proteomes" id="UP000247099"/>
    </source>
</evidence>
<dbReference type="InParanoid" id="A0A317ZHB9"/>
<evidence type="ECO:0000313" key="2">
    <source>
        <dbReference type="EMBL" id="PXA05015.1"/>
    </source>
</evidence>
<keyword evidence="3" id="KW-1185">Reference proteome</keyword>
<dbReference type="Gene3D" id="3.20.20.100">
    <property type="entry name" value="NADP-dependent oxidoreductase domain"/>
    <property type="match status" value="1"/>
</dbReference>
<dbReference type="InterPro" id="IPR036812">
    <property type="entry name" value="NAD(P)_OxRdtase_dom_sf"/>
</dbReference>
<gene>
    <name evidence="2" type="ORF">DDZ13_03355</name>
</gene>
<dbReference type="PANTHER" id="PTHR11732">
    <property type="entry name" value="ALDO/KETO REDUCTASE"/>
    <property type="match status" value="1"/>
</dbReference>
<name>A0A317ZHB9_9BACT</name>
<dbReference type="SUPFAM" id="SSF51430">
    <property type="entry name" value="NAD(P)-linked oxidoreductase"/>
    <property type="match status" value="1"/>
</dbReference>
<dbReference type="EMBL" id="QHJQ01000002">
    <property type="protein sequence ID" value="PXA05015.1"/>
    <property type="molecule type" value="Genomic_DNA"/>
</dbReference>
<proteinExistence type="predicted"/>
<dbReference type="Proteomes" id="UP000247099">
    <property type="component" value="Unassembled WGS sequence"/>
</dbReference>
<accession>A0A317ZHB9</accession>